<dbReference type="PANTHER" id="PTHR14226">
    <property type="entry name" value="NEUROPATHY TARGET ESTERASE/SWISS CHEESE D.MELANOGASTER"/>
    <property type="match status" value="1"/>
</dbReference>
<gene>
    <name evidence="6" type="ORF">T23_01560</name>
</gene>
<protein>
    <submittedName>
        <fullName evidence="6">Alpha/beta hydrolase</fullName>
    </submittedName>
</protein>
<feature type="active site" description="Proton acceptor" evidence="4">
    <location>
        <position position="195"/>
    </location>
</feature>
<dbReference type="GO" id="GO:0016787">
    <property type="term" value="F:hydrolase activity"/>
    <property type="evidence" value="ECO:0007669"/>
    <property type="project" value="UniProtKB-KW"/>
</dbReference>
<evidence type="ECO:0000256" key="1">
    <source>
        <dbReference type="ARBA" id="ARBA00022801"/>
    </source>
</evidence>
<evidence type="ECO:0000259" key="5">
    <source>
        <dbReference type="PROSITE" id="PS51635"/>
    </source>
</evidence>
<dbReference type="InterPro" id="IPR016035">
    <property type="entry name" value="Acyl_Trfase/lysoPLipase"/>
</dbReference>
<keyword evidence="3 4" id="KW-0443">Lipid metabolism</keyword>
<keyword evidence="1 4" id="KW-0378">Hydrolase</keyword>
<dbReference type="Proteomes" id="UP001432099">
    <property type="component" value="Chromosome"/>
</dbReference>
<dbReference type="PROSITE" id="PS51635">
    <property type="entry name" value="PNPLA"/>
    <property type="match status" value="1"/>
</dbReference>
<keyword evidence="2 4" id="KW-0442">Lipid degradation</keyword>
<sequence length="318" mass="35785">MIFRGRKLFNLKVGLVLAGGGAKGAYQAGVIRALWDLDLINNIDVVSGVSIGTLNALCLCMKDKDLIERSWRSLSYSKIVTKSDSIKLSYLSDLIKRFTTHTGDFTKASGLELSELGLISQKGIRDYIQEFVDVGTLNQTKIEVYCCAYNVTDGYPEYFKLNEYSEEEVIDITLGSCAVPYIFPSITFKGKQYADGGINNPRYSRANADNVPIAPLKNHDLDLIIVVHLTYTDKVDRRLYPHARLIEIYPSNSLELINGSGTLNFNQASITEKIQMGYRDTLVTLSPMLIALLKGKDITPYIRQHAKWNEQFLKKYQK</sequence>
<accession>A0ABN6Z883</accession>
<feature type="domain" description="PNPLA" evidence="5">
    <location>
        <begin position="15"/>
        <end position="217"/>
    </location>
</feature>
<dbReference type="Pfam" id="PF01734">
    <property type="entry name" value="Patatin"/>
    <property type="match status" value="1"/>
</dbReference>
<dbReference type="InterPro" id="IPR002641">
    <property type="entry name" value="PNPLA_dom"/>
</dbReference>
<feature type="active site" description="Nucleophile" evidence="4">
    <location>
        <position position="50"/>
    </location>
</feature>
<feature type="short sequence motif" description="GXGXXG" evidence="4">
    <location>
        <begin position="19"/>
        <end position="24"/>
    </location>
</feature>
<feature type="short sequence motif" description="DGA/G" evidence="4">
    <location>
        <begin position="195"/>
        <end position="197"/>
    </location>
</feature>
<dbReference type="SUPFAM" id="SSF52151">
    <property type="entry name" value="FabD/lysophospholipase-like"/>
    <property type="match status" value="1"/>
</dbReference>
<evidence type="ECO:0000256" key="2">
    <source>
        <dbReference type="ARBA" id="ARBA00022963"/>
    </source>
</evidence>
<dbReference type="InterPro" id="IPR050301">
    <property type="entry name" value="NTE"/>
</dbReference>
<proteinExistence type="predicted"/>
<evidence type="ECO:0000313" key="6">
    <source>
        <dbReference type="EMBL" id="BEH90054.1"/>
    </source>
</evidence>
<evidence type="ECO:0000256" key="4">
    <source>
        <dbReference type="PROSITE-ProRule" id="PRU01161"/>
    </source>
</evidence>
<dbReference type="RefSeq" id="WP_161830994.1">
    <property type="nucleotide sequence ID" value="NZ_AP028127.1"/>
</dbReference>
<reference evidence="6" key="1">
    <citation type="journal article" date="2024" name="Int. J. Syst. Evol. Microbiol.">
        <title>Turicibacter faecis sp. nov., isolated from faeces of heart failure mouse model.</title>
        <authorList>
            <person name="Imamura Y."/>
            <person name="Motooka D."/>
            <person name="Nakajima Y."/>
            <person name="Ito S."/>
            <person name="Kitakaze M."/>
            <person name="Iida T."/>
            <person name="Nakamura S."/>
        </authorList>
    </citation>
    <scope>NUCLEOTIDE SEQUENCE</scope>
    <source>
        <strain evidence="6">TC023</strain>
    </source>
</reference>
<name>A0ABN6Z883_9FIRM</name>
<keyword evidence="7" id="KW-1185">Reference proteome</keyword>
<dbReference type="CDD" id="cd07209">
    <property type="entry name" value="Pat_hypo_Ecoli_Z1214_like"/>
    <property type="match status" value="1"/>
</dbReference>
<evidence type="ECO:0000256" key="3">
    <source>
        <dbReference type="ARBA" id="ARBA00023098"/>
    </source>
</evidence>
<dbReference type="PANTHER" id="PTHR14226:SF57">
    <property type="entry name" value="BLR7027 PROTEIN"/>
    <property type="match status" value="1"/>
</dbReference>
<dbReference type="EMBL" id="AP028127">
    <property type="protein sequence ID" value="BEH90054.1"/>
    <property type="molecule type" value="Genomic_DNA"/>
</dbReference>
<organism evidence="6 7">
    <name type="scientific">Turicibacter faecis</name>
    <dbReference type="NCBI Taxonomy" id="2963365"/>
    <lineage>
        <taxon>Bacteria</taxon>
        <taxon>Bacillati</taxon>
        <taxon>Bacillota</taxon>
        <taxon>Erysipelotrichia</taxon>
        <taxon>Erysipelotrichales</taxon>
        <taxon>Turicibacteraceae</taxon>
        <taxon>Turicibacter</taxon>
    </lineage>
</organism>
<evidence type="ECO:0000313" key="7">
    <source>
        <dbReference type="Proteomes" id="UP001432099"/>
    </source>
</evidence>
<dbReference type="Gene3D" id="3.40.1090.10">
    <property type="entry name" value="Cytosolic phospholipase A2 catalytic domain"/>
    <property type="match status" value="2"/>
</dbReference>
<feature type="short sequence motif" description="GXSXG" evidence="4">
    <location>
        <begin position="48"/>
        <end position="52"/>
    </location>
</feature>